<dbReference type="InterPro" id="IPR036458">
    <property type="entry name" value="Na:dicarbo_symporter_sf"/>
</dbReference>
<dbReference type="GO" id="GO:0015141">
    <property type="term" value="F:succinate transmembrane transporter activity"/>
    <property type="evidence" value="ECO:0007669"/>
    <property type="project" value="TreeGrafter"/>
</dbReference>
<reference evidence="10 11" key="1">
    <citation type="submission" date="2018-06" db="EMBL/GenBank/DDBJ databases">
        <authorList>
            <consortium name="Pathogen Informatics"/>
            <person name="Doyle S."/>
        </authorList>
    </citation>
    <scope>NUCLEOTIDE SEQUENCE [LARGE SCALE GENOMIC DNA]</scope>
    <source>
        <strain evidence="10 11">NCTC12722</strain>
    </source>
</reference>
<evidence type="ECO:0000256" key="9">
    <source>
        <dbReference type="SAM" id="Phobius"/>
    </source>
</evidence>
<comment type="subcellular location">
    <subcellularLocation>
        <location evidence="1">Cell inner membrane</location>
        <topology evidence="1">Multi-pass membrane protein</topology>
    </subcellularLocation>
</comment>
<comment type="similarity">
    <text evidence="2">Belongs to the dicarboxylate/amino acid:cation symporter (DAACS) (TC 2.A.23) family.</text>
</comment>
<feature type="transmembrane region" description="Helical" evidence="9">
    <location>
        <begin position="101"/>
        <end position="123"/>
    </location>
</feature>
<dbReference type="PANTHER" id="PTHR42865">
    <property type="entry name" value="PROTON/GLUTAMATE-ASPARTATE SYMPORTER"/>
    <property type="match status" value="1"/>
</dbReference>
<feature type="transmembrane region" description="Helical" evidence="9">
    <location>
        <begin position="204"/>
        <end position="230"/>
    </location>
</feature>
<evidence type="ECO:0000256" key="4">
    <source>
        <dbReference type="ARBA" id="ARBA00022475"/>
    </source>
</evidence>
<dbReference type="GO" id="GO:0015366">
    <property type="term" value="F:malate:proton symporter activity"/>
    <property type="evidence" value="ECO:0007669"/>
    <property type="project" value="TreeGrafter"/>
</dbReference>
<feature type="transmembrane region" description="Helical" evidence="9">
    <location>
        <begin position="250"/>
        <end position="269"/>
    </location>
</feature>
<dbReference type="NCBIfam" id="NF002461">
    <property type="entry name" value="PRK01663.1"/>
    <property type="match status" value="1"/>
</dbReference>
<dbReference type="Proteomes" id="UP000254343">
    <property type="component" value="Unassembled WGS sequence"/>
</dbReference>
<dbReference type="EMBL" id="UIGB01000001">
    <property type="protein sequence ID" value="SUU85640.1"/>
    <property type="molecule type" value="Genomic_DNA"/>
</dbReference>
<keyword evidence="3" id="KW-0813">Transport</keyword>
<feature type="transmembrane region" description="Helical" evidence="9">
    <location>
        <begin position="33"/>
        <end position="52"/>
    </location>
</feature>
<dbReference type="OrthoDB" id="9766690at2"/>
<evidence type="ECO:0000256" key="1">
    <source>
        <dbReference type="ARBA" id="ARBA00004429"/>
    </source>
</evidence>
<organism evidence="10 11">
    <name type="scientific">Afipia felis</name>
    <name type="common">Cat scratch disease bacillus</name>
    <dbReference type="NCBI Taxonomy" id="1035"/>
    <lineage>
        <taxon>Bacteria</taxon>
        <taxon>Pseudomonadati</taxon>
        <taxon>Pseudomonadota</taxon>
        <taxon>Alphaproteobacteria</taxon>
        <taxon>Hyphomicrobiales</taxon>
        <taxon>Nitrobacteraceae</taxon>
        <taxon>Afipia</taxon>
    </lineage>
</organism>
<dbReference type="GO" id="GO:0015138">
    <property type="term" value="F:fumarate transmembrane transporter activity"/>
    <property type="evidence" value="ECO:0007669"/>
    <property type="project" value="TreeGrafter"/>
</dbReference>
<keyword evidence="8 9" id="KW-0472">Membrane</keyword>
<name>A0A380W9H3_AFIFE</name>
<evidence type="ECO:0000256" key="5">
    <source>
        <dbReference type="ARBA" id="ARBA00022692"/>
    </source>
</evidence>
<dbReference type="Pfam" id="PF00375">
    <property type="entry name" value="SDF"/>
    <property type="match status" value="1"/>
</dbReference>
<feature type="transmembrane region" description="Helical" evidence="9">
    <location>
        <begin position="374"/>
        <end position="397"/>
    </location>
</feature>
<evidence type="ECO:0000313" key="10">
    <source>
        <dbReference type="EMBL" id="SUU85640.1"/>
    </source>
</evidence>
<evidence type="ECO:0000256" key="2">
    <source>
        <dbReference type="ARBA" id="ARBA00006148"/>
    </source>
</evidence>
<evidence type="ECO:0000256" key="7">
    <source>
        <dbReference type="ARBA" id="ARBA00022989"/>
    </source>
</evidence>
<dbReference type="PROSITE" id="PS00713">
    <property type="entry name" value="NA_DICARBOXYL_SYMP_1"/>
    <property type="match status" value="1"/>
</dbReference>
<dbReference type="GO" id="GO:0070778">
    <property type="term" value="P:L-aspartate transmembrane transport"/>
    <property type="evidence" value="ECO:0007669"/>
    <property type="project" value="TreeGrafter"/>
</dbReference>
<dbReference type="GO" id="GO:0005886">
    <property type="term" value="C:plasma membrane"/>
    <property type="evidence" value="ECO:0007669"/>
    <property type="project" value="UniProtKB-SubCell"/>
</dbReference>
<evidence type="ECO:0000256" key="6">
    <source>
        <dbReference type="ARBA" id="ARBA00022847"/>
    </source>
</evidence>
<sequence>MTATLVDNKNDVAMAKALAAKKAGEKRPFYRKLYVQVIIAVLVGAAIGHFYPHLGIQLKPYGDVFVRAIKVVVAPIIFTTIVIGIAKMGDIRKVANVGLKALIYFEIASTLALIIGMIVGNVWKVGQGINADPASFDINTVASYAKVAQNMTLTDFFVSIVPKSFVEPFVHGDILPVLFIAVLLGFALSFSGERGKPIISFLDAASVALFGMVRIIMYYAPIAALCAMAFTVGKYGPKTLLNLGELVASIYIVSILFVVVVLGGFLRLCGFSIARVMNYFKDEIIFVFAATSAETMMPRCMQKLEKLGVSKEVVGLVMPGGFSFNMDGTAIYMTMAVLFLAHAFNVELTIWHQLAVLFVMLFTSKGAAGVTGGGFVALAATLPVVNAVPVAGIALLLGVDRFMAEIRAATNLTSNIIATLVVGRWVGAIDMDVARAELAAGFVETDETLAWNNPHAEMQAAE</sequence>
<evidence type="ECO:0000256" key="3">
    <source>
        <dbReference type="ARBA" id="ARBA00022448"/>
    </source>
</evidence>
<dbReference type="PRINTS" id="PR00173">
    <property type="entry name" value="EDTRNSPORT"/>
</dbReference>
<gene>
    <name evidence="10" type="primary">dctA_2</name>
    <name evidence="10" type="ORF">NCTC12722_02856</name>
</gene>
<proteinExistence type="inferred from homology"/>
<dbReference type="AlphaFoldDB" id="A0A380W9H3"/>
<dbReference type="FunFam" id="1.10.3860.10:FF:000001">
    <property type="entry name" value="C4-dicarboxylate transport protein"/>
    <property type="match status" value="1"/>
</dbReference>
<dbReference type="Gene3D" id="1.10.3860.10">
    <property type="entry name" value="Sodium:dicarboxylate symporter"/>
    <property type="match status" value="1"/>
</dbReference>
<keyword evidence="7 9" id="KW-1133">Transmembrane helix</keyword>
<evidence type="ECO:0000313" key="11">
    <source>
        <dbReference type="Proteomes" id="UP000254343"/>
    </source>
</evidence>
<dbReference type="PROSITE" id="PS00714">
    <property type="entry name" value="NA_DICARBOXYL_SYMP_2"/>
    <property type="match status" value="1"/>
</dbReference>
<feature type="transmembrane region" description="Helical" evidence="9">
    <location>
        <begin position="336"/>
        <end position="362"/>
    </location>
</feature>
<keyword evidence="5 9" id="KW-0812">Transmembrane</keyword>
<dbReference type="PANTHER" id="PTHR42865:SF1">
    <property type="entry name" value="AEROBIC C4-DICARBOXYLATE TRANSPORT PROTEIN"/>
    <property type="match status" value="1"/>
</dbReference>
<evidence type="ECO:0000256" key="8">
    <source>
        <dbReference type="ARBA" id="ARBA00023136"/>
    </source>
</evidence>
<keyword evidence="6" id="KW-0769">Symport</keyword>
<protein>
    <submittedName>
        <fullName evidence="10">Aerobic C4-dicarboxylate transport protein</fullName>
    </submittedName>
</protein>
<keyword evidence="4" id="KW-1003">Cell membrane</keyword>
<dbReference type="InterPro" id="IPR018107">
    <property type="entry name" value="Na-dicarboxylate_symporter_CS"/>
</dbReference>
<feature type="transmembrane region" description="Helical" evidence="9">
    <location>
        <begin position="64"/>
        <end position="89"/>
    </location>
</feature>
<feature type="transmembrane region" description="Helical" evidence="9">
    <location>
        <begin position="174"/>
        <end position="192"/>
    </location>
</feature>
<accession>A0A380W9H3</accession>
<dbReference type="SUPFAM" id="SSF118215">
    <property type="entry name" value="Proton glutamate symport protein"/>
    <property type="match status" value="1"/>
</dbReference>
<dbReference type="InterPro" id="IPR001991">
    <property type="entry name" value="Na-dicarboxylate_symporter"/>
</dbReference>